<accession>D8T751</accession>
<evidence type="ECO:0000313" key="2">
    <source>
        <dbReference type="Proteomes" id="UP000001514"/>
    </source>
</evidence>
<evidence type="ECO:0000313" key="1">
    <source>
        <dbReference type="EMBL" id="EFJ07561.1"/>
    </source>
</evidence>
<dbReference type="KEGG" id="smo:SELMODRAFT_429736"/>
<name>D8T751_SELML</name>
<dbReference type="PANTHER" id="PTHR35716">
    <property type="entry name" value="OS05G0574700 PROTEIN-RELATED"/>
    <property type="match status" value="1"/>
</dbReference>
<sequence>MGRALGDGALASLSAGFPRAPSVLWRRVDISGGTRRNPVGLALAMPAGKDNLASDFMRFVNTSGHSWPLENRKPTPLMPPSTVVKAQMDALMRNDWPEEDSGIKTAFDFAMRPLPYQYDEIPDDKPRARAWDASARVLTCQEFIESFKYTSYVPMVNCLDWKVRGELFKRLK</sequence>
<gene>
    <name evidence="1" type="ORF">SELMODRAFT_429736</name>
</gene>
<keyword evidence="2" id="KW-1185">Reference proteome</keyword>
<organism evidence="2">
    <name type="scientific">Selaginella moellendorffii</name>
    <name type="common">Spikemoss</name>
    <dbReference type="NCBI Taxonomy" id="88036"/>
    <lineage>
        <taxon>Eukaryota</taxon>
        <taxon>Viridiplantae</taxon>
        <taxon>Streptophyta</taxon>
        <taxon>Embryophyta</taxon>
        <taxon>Tracheophyta</taxon>
        <taxon>Lycopodiopsida</taxon>
        <taxon>Selaginellales</taxon>
        <taxon>Selaginellaceae</taxon>
        <taxon>Selaginella</taxon>
    </lineage>
</organism>
<protein>
    <submittedName>
        <fullName evidence="1">Uncharacterized protein</fullName>
    </submittedName>
</protein>
<dbReference type="Proteomes" id="UP000001514">
    <property type="component" value="Unassembled WGS sequence"/>
</dbReference>
<dbReference type="EMBL" id="GL377684">
    <property type="protein sequence ID" value="EFJ07561.1"/>
    <property type="molecule type" value="Genomic_DNA"/>
</dbReference>
<dbReference type="Gramene" id="EFJ07561">
    <property type="protein sequence ID" value="EFJ07561"/>
    <property type="gene ID" value="SELMODRAFT_429736"/>
</dbReference>
<dbReference type="InParanoid" id="D8T751"/>
<dbReference type="HOGENOM" id="CLU_1557900_0_0_1"/>
<dbReference type="AlphaFoldDB" id="D8T751"/>
<dbReference type="PANTHER" id="PTHR35716:SF4">
    <property type="entry name" value="ARGININE DECARBOXYLASE"/>
    <property type="match status" value="1"/>
</dbReference>
<reference evidence="1 2" key="1">
    <citation type="journal article" date="2011" name="Science">
        <title>The Selaginella genome identifies genetic changes associated with the evolution of vascular plants.</title>
        <authorList>
            <person name="Banks J.A."/>
            <person name="Nishiyama T."/>
            <person name="Hasebe M."/>
            <person name="Bowman J.L."/>
            <person name="Gribskov M."/>
            <person name="dePamphilis C."/>
            <person name="Albert V.A."/>
            <person name="Aono N."/>
            <person name="Aoyama T."/>
            <person name="Ambrose B.A."/>
            <person name="Ashton N.W."/>
            <person name="Axtell M.J."/>
            <person name="Barker E."/>
            <person name="Barker M.S."/>
            <person name="Bennetzen J.L."/>
            <person name="Bonawitz N.D."/>
            <person name="Chapple C."/>
            <person name="Cheng C."/>
            <person name="Correa L.G."/>
            <person name="Dacre M."/>
            <person name="DeBarry J."/>
            <person name="Dreyer I."/>
            <person name="Elias M."/>
            <person name="Engstrom E.M."/>
            <person name="Estelle M."/>
            <person name="Feng L."/>
            <person name="Finet C."/>
            <person name="Floyd S.K."/>
            <person name="Frommer W.B."/>
            <person name="Fujita T."/>
            <person name="Gramzow L."/>
            <person name="Gutensohn M."/>
            <person name="Harholt J."/>
            <person name="Hattori M."/>
            <person name="Heyl A."/>
            <person name="Hirai T."/>
            <person name="Hiwatashi Y."/>
            <person name="Ishikawa M."/>
            <person name="Iwata M."/>
            <person name="Karol K.G."/>
            <person name="Koehler B."/>
            <person name="Kolukisaoglu U."/>
            <person name="Kubo M."/>
            <person name="Kurata T."/>
            <person name="Lalonde S."/>
            <person name="Li K."/>
            <person name="Li Y."/>
            <person name="Litt A."/>
            <person name="Lyons E."/>
            <person name="Manning G."/>
            <person name="Maruyama T."/>
            <person name="Michael T.P."/>
            <person name="Mikami K."/>
            <person name="Miyazaki S."/>
            <person name="Morinaga S."/>
            <person name="Murata T."/>
            <person name="Mueller-Roeber B."/>
            <person name="Nelson D.R."/>
            <person name="Obara M."/>
            <person name="Oguri Y."/>
            <person name="Olmstead R.G."/>
            <person name="Onodera N."/>
            <person name="Petersen B.L."/>
            <person name="Pils B."/>
            <person name="Prigge M."/>
            <person name="Rensing S.A."/>
            <person name="Riano-Pachon D.M."/>
            <person name="Roberts A.W."/>
            <person name="Sato Y."/>
            <person name="Scheller H.V."/>
            <person name="Schulz B."/>
            <person name="Schulz C."/>
            <person name="Shakirov E.V."/>
            <person name="Shibagaki N."/>
            <person name="Shinohara N."/>
            <person name="Shippen D.E."/>
            <person name="Soerensen I."/>
            <person name="Sotooka R."/>
            <person name="Sugimoto N."/>
            <person name="Sugita M."/>
            <person name="Sumikawa N."/>
            <person name="Tanurdzic M."/>
            <person name="Theissen G."/>
            <person name="Ulvskov P."/>
            <person name="Wakazuki S."/>
            <person name="Weng J.K."/>
            <person name="Willats W.W."/>
            <person name="Wipf D."/>
            <person name="Wolf P.G."/>
            <person name="Yang L."/>
            <person name="Zimmer A.D."/>
            <person name="Zhu Q."/>
            <person name="Mitros T."/>
            <person name="Hellsten U."/>
            <person name="Loque D."/>
            <person name="Otillar R."/>
            <person name="Salamov A."/>
            <person name="Schmutz J."/>
            <person name="Shapiro H."/>
            <person name="Lindquist E."/>
            <person name="Lucas S."/>
            <person name="Rokhsar D."/>
            <person name="Grigoriev I.V."/>
        </authorList>
    </citation>
    <scope>NUCLEOTIDE SEQUENCE [LARGE SCALE GENOMIC DNA]</scope>
</reference>
<proteinExistence type="predicted"/>